<dbReference type="OrthoDB" id="7255313at2"/>
<protein>
    <submittedName>
        <fullName evidence="2">Uncharacterized protein</fullName>
    </submittedName>
</protein>
<dbReference type="AlphaFoldDB" id="A0A371YZL2"/>
<gene>
    <name evidence="2" type="ORF">DY926_10070</name>
</gene>
<keyword evidence="1" id="KW-0472">Membrane</keyword>
<evidence type="ECO:0000313" key="2">
    <source>
        <dbReference type="EMBL" id="RFD19668.1"/>
    </source>
</evidence>
<proteinExistence type="predicted"/>
<organism evidence="2 3">
    <name type="scientific">Komagataeibacter melaceti</name>
    <dbReference type="NCBI Taxonomy" id="2766577"/>
    <lineage>
        <taxon>Bacteria</taxon>
        <taxon>Pseudomonadati</taxon>
        <taxon>Pseudomonadota</taxon>
        <taxon>Alphaproteobacteria</taxon>
        <taxon>Acetobacterales</taxon>
        <taxon>Acetobacteraceae</taxon>
        <taxon>Komagataeibacter</taxon>
    </lineage>
</organism>
<dbReference type="Proteomes" id="UP000262371">
    <property type="component" value="Unassembled WGS sequence"/>
</dbReference>
<feature type="transmembrane region" description="Helical" evidence="1">
    <location>
        <begin position="20"/>
        <end position="43"/>
    </location>
</feature>
<sequence>MDLAWTDRRATGVVAFVRRHWWACMAVPVLLGLAGGLMGYLNWNNHSDANFARHNIIMKHSQEEAAYARQLADYDQTVIRNRRVFLDITRAEFDRLASPEQKAWLLQEYRKFDISRVKVYDGHDTRPFQPAPCNVELCFVPIFVESLHDDPVHNSRYVQVGALEDMSRTLIMDQEQFWRLRKLVIHVDAILVAARHQQIADYEQMMQLRASLDALRSSGQKVQ</sequence>
<accession>A0A371YZL2</accession>
<reference evidence="2 3" key="1">
    <citation type="submission" date="2018-08" db="EMBL/GenBank/DDBJ databases">
        <title>Komagataeibacter sp. AV 382.</title>
        <authorList>
            <person name="Skraban J."/>
            <person name="Trcek J."/>
        </authorList>
    </citation>
    <scope>NUCLEOTIDE SEQUENCE [LARGE SCALE GENOMIC DNA]</scope>
    <source>
        <strain evidence="2 3">AV 382</strain>
    </source>
</reference>
<dbReference type="RefSeq" id="WP_116703242.1">
    <property type="nucleotide sequence ID" value="NZ_QUWV01000083.1"/>
</dbReference>
<name>A0A371YZL2_9PROT</name>
<evidence type="ECO:0000313" key="3">
    <source>
        <dbReference type="Proteomes" id="UP000262371"/>
    </source>
</evidence>
<dbReference type="EMBL" id="QUWV01000083">
    <property type="protein sequence ID" value="RFD19668.1"/>
    <property type="molecule type" value="Genomic_DNA"/>
</dbReference>
<keyword evidence="1" id="KW-0812">Transmembrane</keyword>
<comment type="caution">
    <text evidence="2">The sequence shown here is derived from an EMBL/GenBank/DDBJ whole genome shotgun (WGS) entry which is preliminary data.</text>
</comment>
<keyword evidence="1" id="KW-1133">Transmembrane helix</keyword>
<keyword evidence="3" id="KW-1185">Reference proteome</keyword>
<evidence type="ECO:0000256" key="1">
    <source>
        <dbReference type="SAM" id="Phobius"/>
    </source>
</evidence>